<evidence type="ECO:0000256" key="4">
    <source>
        <dbReference type="ARBA" id="ARBA00022448"/>
    </source>
</evidence>
<feature type="transmembrane region" description="Helical" evidence="11">
    <location>
        <begin position="280"/>
        <end position="303"/>
    </location>
</feature>
<feature type="domain" description="ABC transmembrane type-1" evidence="13">
    <location>
        <begin position="281"/>
        <end position="504"/>
    </location>
</feature>
<dbReference type="Pfam" id="PF20872">
    <property type="entry name" value="MalF_N_TM"/>
    <property type="match status" value="1"/>
</dbReference>
<evidence type="ECO:0000313" key="15">
    <source>
        <dbReference type="Proteomes" id="UP000599578"/>
    </source>
</evidence>
<evidence type="ECO:0000256" key="10">
    <source>
        <dbReference type="ARBA" id="ARBA00023136"/>
    </source>
</evidence>
<evidence type="ECO:0000256" key="7">
    <source>
        <dbReference type="ARBA" id="ARBA00022597"/>
    </source>
</evidence>
<dbReference type="GO" id="GO:0042956">
    <property type="term" value="P:maltodextrin transmembrane transport"/>
    <property type="evidence" value="ECO:0007669"/>
    <property type="project" value="TreeGrafter"/>
</dbReference>
<dbReference type="InterPro" id="IPR047103">
    <property type="entry name" value="MalF_P2_sf"/>
</dbReference>
<dbReference type="InterPro" id="IPR048464">
    <property type="entry name" value="MalF_N_TM"/>
</dbReference>
<evidence type="ECO:0000256" key="5">
    <source>
        <dbReference type="ARBA" id="ARBA00022475"/>
    </source>
</evidence>
<dbReference type="InterPro" id="IPR035277">
    <property type="entry name" value="MalF_N"/>
</dbReference>
<keyword evidence="15" id="KW-1185">Reference proteome</keyword>
<keyword evidence="7 12" id="KW-0762">Sugar transport</keyword>
<sequence length="512" mass="55981">MSSYALRNFAAGKGTLNVKIGFKLAAGLALALAGFYLVVALYAQQQLAFALLALVVVSSAGYVYLSRRAYAHRYAYPAVAGMGVFVIFPLLYTVGIGFTNYSASNLLDLERVQAYHLSQTYQSDSGRFPFRLYDEGGRYRLLLDGPDGTLETAPFDFDGSDRLVLEPDTGVTSGEPLAMRDIIKLRKPLSGLRLQLPDGDELSLSGLREFAARLPVYSLQDDGSLIDNRNGERLTIDQDAGFYQRADGEHVPPGFVVGIGWDNYLKVVTDPSIRGPFLEIFVWTLVFAGGTVVFTLMLGLVLASLLQWELMRGKALYRTLLILPYAVPAFISILVFKGLFNQNFGEINLVLQGLFGLSPDWFSDPAMARTMILVVNTWLGYPYMMLLCMGLLQSIPQDLYEASAMDGAGPLDNLFKITLPLIIKPLTPLLIACFAFNFNNFVLITLLTGGSPDIIGASTPAGTTDLLVSYTYRIAFQDSGQNFGLAAAIATMIFLLVGGLSLLKMRLGKMEV</sequence>
<dbReference type="NCBIfam" id="NF008232">
    <property type="entry name" value="PRK10999.1"/>
    <property type="match status" value="1"/>
</dbReference>
<dbReference type="SUPFAM" id="SSF161098">
    <property type="entry name" value="MetI-like"/>
    <property type="match status" value="1"/>
</dbReference>
<keyword evidence="9 11" id="KW-1133">Transmembrane helix</keyword>
<dbReference type="GO" id="GO:0015423">
    <property type="term" value="F:ABC-type maltose transporter activity"/>
    <property type="evidence" value="ECO:0007669"/>
    <property type="project" value="TreeGrafter"/>
</dbReference>
<reference evidence="14 15" key="1">
    <citation type="journal article" date="2014" name="Int. J. Syst. Evol. Microbiol.">
        <title>Complete genome sequence of Corynebacterium casei LMG S-19264T (=DSM 44701T), isolated from a smear-ripened cheese.</title>
        <authorList>
            <consortium name="US DOE Joint Genome Institute (JGI-PGF)"/>
            <person name="Walter F."/>
            <person name="Albersmeier A."/>
            <person name="Kalinowski J."/>
            <person name="Ruckert C."/>
        </authorList>
    </citation>
    <scope>NUCLEOTIDE SEQUENCE [LARGE SCALE GENOMIC DNA]</scope>
    <source>
        <strain evidence="14 15">CGMCC 1.7286</strain>
    </source>
</reference>
<proteinExistence type="inferred from homology"/>
<dbReference type="Gene3D" id="1.20.58.370">
    <property type="entry name" value="MalF N-terminal region-like"/>
    <property type="match status" value="1"/>
</dbReference>
<protein>
    <recommendedName>
        <fullName evidence="12">Maltose/maltodextrin transport system permease protein</fullName>
    </recommendedName>
</protein>
<dbReference type="FunFam" id="1.10.3720.10:FF:000030">
    <property type="entry name" value="Maltose ABC transporter permease MalF"/>
    <property type="match status" value="1"/>
</dbReference>
<feature type="transmembrane region" description="Helical" evidence="11">
    <location>
        <begin position="74"/>
        <end position="98"/>
    </location>
</feature>
<feature type="transmembrane region" description="Helical" evidence="11">
    <location>
        <begin position="47"/>
        <end position="65"/>
    </location>
</feature>
<feature type="transmembrane region" description="Helical" evidence="11">
    <location>
        <begin position="426"/>
        <end position="447"/>
    </location>
</feature>
<dbReference type="InterPro" id="IPR029345">
    <property type="entry name" value="MalF_P2"/>
</dbReference>
<keyword evidence="4 11" id="KW-0813">Transport</keyword>
<keyword evidence="5" id="KW-1003">Cell membrane</keyword>
<feature type="transmembrane region" description="Helical" evidence="11">
    <location>
        <begin position="315"/>
        <end position="336"/>
    </location>
</feature>
<name>A0A917ZNV8_9GAMM</name>
<comment type="caution">
    <text evidence="14">The sequence shown here is derived from an EMBL/GenBank/DDBJ whole genome shotgun (WGS) entry which is preliminary data.</text>
</comment>
<evidence type="ECO:0000313" key="14">
    <source>
        <dbReference type="EMBL" id="GGO87383.1"/>
    </source>
</evidence>
<feature type="transmembrane region" description="Helical" evidence="11">
    <location>
        <begin position="371"/>
        <end position="392"/>
    </location>
</feature>
<evidence type="ECO:0000256" key="8">
    <source>
        <dbReference type="ARBA" id="ARBA00022692"/>
    </source>
</evidence>
<dbReference type="InterPro" id="IPR000515">
    <property type="entry name" value="MetI-like"/>
</dbReference>
<dbReference type="Proteomes" id="UP000599578">
    <property type="component" value="Unassembled WGS sequence"/>
</dbReference>
<evidence type="ECO:0000256" key="2">
    <source>
        <dbReference type="ARBA" id="ARBA00004429"/>
    </source>
</evidence>
<dbReference type="PROSITE" id="PS50928">
    <property type="entry name" value="ABC_TM1"/>
    <property type="match status" value="1"/>
</dbReference>
<comment type="similarity">
    <text evidence="3 12">Belongs to the binding-protein-dependent transport system permease family. MalFG subfamily.</text>
</comment>
<dbReference type="PANTHER" id="PTHR47314">
    <property type="entry name" value="MALTOSE/MALTODEXTRIN TRANSPORT SYSTEM PERMEASE PROTEIN MALF"/>
    <property type="match status" value="1"/>
</dbReference>
<feature type="transmembrane region" description="Helical" evidence="11">
    <location>
        <begin position="20"/>
        <end position="41"/>
    </location>
</feature>
<dbReference type="Gene3D" id="2.40.430.10">
    <property type="entry name" value="D-maltodextrin-binding protein, MBP"/>
    <property type="match status" value="1"/>
</dbReference>
<dbReference type="Gene3D" id="3.10.650.10">
    <property type="entry name" value="MalF N-terminal region-like"/>
    <property type="match status" value="1"/>
</dbReference>
<dbReference type="SUPFAM" id="SSF160964">
    <property type="entry name" value="MalF N-terminal region-like"/>
    <property type="match status" value="1"/>
</dbReference>
<dbReference type="InterPro" id="IPR035906">
    <property type="entry name" value="MetI-like_sf"/>
</dbReference>
<dbReference type="EMBL" id="BMLT01000012">
    <property type="protein sequence ID" value="GGO87383.1"/>
    <property type="molecule type" value="Genomic_DNA"/>
</dbReference>
<feature type="transmembrane region" description="Helical" evidence="11">
    <location>
        <begin position="483"/>
        <end position="503"/>
    </location>
</feature>
<dbReference type="RefSeq" id="WP_188862443.1">
    <property type="nucleotide sequence ID" value="NZ_BMLT01000012.1"/>
</dbReference>
<dbReference type="Gene3D" id="1.10.3720.10">
    <property type="entry name" value="MetI-like"/>
    <property type="match status" value="1"/>
</dbReference>
<evidence type="ECO:0000259" key="13">
    <source>
        <dbReference type="PROSITE" id="PS50928"/>
    </source>
</evidence>
<evidence type="ECO:0000256" key="3">
    <source>
        <dbReference type="ARBA" id="ARBA00009047"/>
    </source>
</evidence>
<keyword evidence="6 12" id="KW-0997">Cell inner membrane</keyword>
<evidence type="ECO:0000256" key="1">
    <source>
        <dbReference type="ARBA" id="ARBA00002264"/>
    </source>
</evidence>
<evidence type="ECO:0000256" key="12">
    <source>
        <dbReference type="RuleBase" id="RU367050"/>
    </source>
</evidence>
<dbReference type="GO" id="GO:1990060">
    <property type="term" value="C:maltose transport complex"/>
    <property type="evidence" value="ECO:0007669"/>
    <property type="project" value="TreeGrafter"/>
</dbReference>
<comment type="function">
    <text evidence="1 12">Part of the ABC transporter complex MalEFGK involved in maltose/maltodextrin import. Probably responsible for the translocation of the substrate across the membrane.</text>
</comment>
<keyword evidence="10 11" id="KW-0472">Membrane</keyword>
<dbReference type="CDD" id="cd06261">
    <property type="entry name" value="TM_PBP2"/>
    <property type="match status" value="1"/>
</dbReference>
<gene>
    <name evidence="14" type="primary">malF</name>
    <name evidence="14" type="ORF">GCM10011348_40450</name>
</gene>
<evidence type="ECO:0000256" key="6">
    <source>
        <dbReference type="ARBA" id="ARBA00022519"/>
    </source>
</evidence>
<organism evidence="14 15">
    <name type="scientific">Marinobacterium nitratireducens</name>
    <dbReference type="NCBI Taxonomy" id="518897"/>
    <lineage>
        <taxon>Bacteria</taxon>
        <taxon>Pseudomonadati</taxon>
        <taxon>Pseudomonadota</taxon>
        <taxon>Gammaproteobacteria</taxon>
        <taxon>Oceanospirillales</taxon>
        <taxon>Oceanospirillaceae</taxon>
        <taxon>Marinobacterium</taxon>
    </lineage>
</organism>
<evidence type="ECO:0000256" key="11">
    <source>
        <dbReference type="RuleBase" id="RU363032"/>
    </source>
</evidence>
<comment type="subcellular location">
    <subcellularLocation>
        <location evidence="2 12">Cell inner membrane</location>
        <topology evidence="2 12">Multi-pass membrane protein</topology>
    </subcellularLocation>
    <subcellularLocation>
        <location evidence="11">Cell membrane</location>
        <topology evidence="11">Multi-pass membrane protein</topology>
    </subcellularLocation>
</comment>
<evidence type="ECO:0000256" key="9">
    <source>
        <dbReference type="ARBA" id="ARBA00022989"/>
    </source>
</evidence>
<comment type="subunit">
    <text evidence="12">The complex is composed of two ATP-binding proteins (MalK), two transmembrane proteins (MalG and MalF) and a solute-binding protein (MalE).</text>
</comment>
<dbReference type="AlphaFoldDB" id="A0A917ZNV8"/>
<keyword evidence="8 11" id="KW-0812">Transmembrane</keyword>
<dbReference type="Pfam" id="PF14785">
    <property type="entry name" value="MalF_P2"/>
    <property type="match status" value="1"/>
</dbReference>
<dbReference type="Pfam" id="PF00528">
    <property type="entry name" value="BPD_transp_1"/>
    <property type="match status" value="1"/>
</dbReference>
<dbReference type="PANTHER" id="PTHR47314:SF1">
    <property type="entry name" value="MALTOSE_MALTODEXTRIN TRANSPORT SYSTEM PERMEASE PROTEIN MALF"/>
    <property type="match status" value="1"/>
</dbReference>
<accession>A0A917ZNV8</accession>